<evidence type="ECO:0000313" key="3">
    <source>
        <dbReference type="Proteomes" id="UP000304551"/>
    </source>
</evidence>
<protein>
    <recommendedName>
        <fullName evidence="4">Holin</fullName>
    </recommendedName>
</protein>
<dbReference type="EMBL" id="MK719732">
    <property type="protein sequence ID" value="QCQ62191.1"/>
    <property type="molecule type" value="Genomic_DNA"/>
</dbReference>
<sequence length="92" mass="10284">MNITTTLLLFGISYTYVAFKAVQQLAVVNFHTKWIVPVSLILAFCEVTTITVLAVSKNIWYFPVIGLGSGLGALTTMYLYKKNKERTSGQLY</sequence>
<dbReference type="Proteomes" id="UP000304551">
    <property type="component" value="Segment"/>
</dbReference>
<keyword evidence="1" id="KW-0812">Transmembrane</keyword>
<organism evidence="2 3">
    <name type="scientific">Rheinheimera phage vB_RspM_Barba20S</name>
    <dbReference type="NCBI Taxonomy" id="2565662"/>
    <lineage>
        <taxon>Viruses</taxon>
        <taxon>Duplodnaviria</taxon>
        <taxon>Heunggongvirae</taxon>
        <taxon>Uroviricota</taxon>
        <taxon>Caudoviricetes</taxon>
        <taxon>Barbavirus</taxon>
        <taxon>Barbavirus barba5S</taxon>
    </lineage>
</organism>
<evidence type="ECO:0008006" key="4">
    <source>
        <dbReference type="Google" id="ProtNLM"/>
    </source>
</evidence>
<keyword evidence="1" id="KW-0472">Membrane</keyword>
<feature type="transmembrane region" description="Helical" evidence="1">
    <location>
        <begin position="34"/>
        <end position="54"/>
    </location>
</feature>
<evidence type="ECO:0000256" key="1">
    <source>
        <dbReference type="SAM" id="Phobius"/>
    </source>
</evidence>
<keyword evidence="1" id="KW-1133">Transmembrane helix</keyword>
<evidence type="ECO:0000313" key="2">
    <source>
        <dbReference type="EMBL" id="QCQ62191.1"/>
    </source>
</evidence>
<reference evidence="2 3" key="1">
    <citation type="submission" date="2019-03" db="EMBL/GenBank/DDBJ databases">
        <title>Genomic and seasonal variations among aquatic phages infecting the Baltic Sea Gammaproteobacteria Rheinheimera sp. bal341.</title>
        <authorList>
            <person name="Nilsson E."/>
            <person name="Li K."/>
            <person name="Fridlund J."/>
            <person name="Sulcius S."/>
            <person name="Bunse C."/>
            <person name="Karlsson C.M.G."/>
            <person name="Lindh M."/>
            <person name="Lundin D."/>
            <person name="Pinhassi J."/>
            <person name="Holmfeldt K."/>
        </authorList>
    </citation>
    <scope>NUCLEOTIDE SEQUENCE [LARGE SCALE GENOMIC DNA]</scope>
</reference>
<proteinExistence type="predicted"/>
<name>A0A4P8N5E6_9CAUD</name>
<accession>A0A4P8N5E6</accession>
<gene>
    <name evidence="2" type="ORF">Barba20S_gp071</name>
</gene>
<feature type="transmembrane region" description="Helical" evidence="1">
    <location>
        <begin position="60"/>
        <end position="80"/>
    </location>
</feature>
<feature type="transmembrane region" description="Helical" evidence="1">
    <location>
        <begin position="6"/>
        <end position="22"/>
    </location>
</feature>